<keyword evidence="3" id="KW-1185">Reference proteome</keyword>
<dbReference type="Proteomes" id="UP000734854">
    <property type="component" value="Unassembled WGS sequence"/>
</dbReference>
<sequence>MGKFACCASDDDDDGGGGLSIDMMGFLIIVVVVLLLMLLCSPQPRRRRVVAVCPGRYHATGAGAKTLADAVEEINLCDEEIDKFECEIDKHAEFYKDEEYVREETKKSEMKTQDLSVYPSSKKAATIKKKWKFDDVLGDLGSSSLLLSSSEGQGGADISGSDDSIAFEQEVVKLMEINVTSAM</sequence>
<dbReference type="EMBL" id="JACMSC010000003">
    <property type="protein sequence ID" value="KAG6529828.1"/>
    <property type="molecule type" value="Genomic_DNA"/>
</dbReference>
<evidence type="ECO:0000313" key="3">
    <source>
        <dbReference type="Proteomes" id="UP000734854"/>
    </source>
</evidence>
<comment type="caution">
    <text evidence="2">The sequence shown here is derived from an EMBL/GenBank/DDBJ whole genome shotgun (WGS) entry which is preliminary data.</text>
</comment>
<evidence type="ECO:0000256" key="1">
    <source>
        <dbReference type="SAM" id="Phobius"/>
    </source>
</evidence>
<evidence type="ECO:0000313" key="2">
    <source>
        <dbReference type="EMBL" id="KAG6529828.1"/>
    </source>
</evidence>
<keyword evidence="1" id="KW-1133">Transmembrane helix</keyword>
<keyword evidence="1" id="KW-0812">Transmembrane</keyword>
<dbReference type="AlphaFoldDB" id="A0A8J5HL69"/>
<organism evidence="2 3">
    <name type="scientific">Zingiber officinale</name>
    <name type="common">Ginger</name>
    <name type="synonym">Amomum zingiber</name>
    <dbReference type="NCBI Taxonomy" id="94328"/>
    <lineage>
        <taxon>Eukaryota</taxon>
        <taxon>Viridiplantae</taxon>
        <taxon>Streptophyta</taxon>
        <taxon>Embryophyta</taxon>
        <taxon>Tracheophyta</taxon>
        <taxon>Spermatophyta</taxon>
        <taxon>Magnoliopsida</taxon>
        <taxon>Liliopsida</taxon>
        <taxon>Zingiberales</taxon>
        <taxon>Zingiberaceae</taxon>
        <taxon>Zingiber</taxon>
    </lineage>
</organism>
<keyword evidence="1" id="KW-0472">Membrane</keyword>
<feature type="transmembrane region" description="Helical" evidence="1">
    <location>
        <begin position="19"/>
        <end position="39"/>
    </location>
</feature>
<accession>A0A8J5HL69</accession>
<protein>
    <submittedName>
        <fullName evidence="2">Uncharacterized protein</fullName>
    </submittedName>
</protein>
<gene>
    <name evidence="2" type="ORF">ZIOFF_012042</name>
</gene>
<reference evidence="2 3" key="1">
    <citation type="submission" date="2020-08" db="EMBL/GenBank/DDBJ databases">
        <title>Plant Genome Project.</title>
        <authorList>
            <person name="Zhang R.-G."/>
        </authorList>
    </citation>
    <scope>NUCLEOTIDE SEQUENCE [LARGE SCALE GENOMIC DNA]</scope>
    <source>
        <tissue evidence="2">Rhizome</tissue>
    </source>
</reference>
<proteinExistence type="predicted"/>
<name>A0A8J5HL69_ZINOF</name>